<evidence type="ECO:0000256" key="8">
    <source>
        <dbReference type="SAM" id="SignalP"/>
    </source>
</evidence>
<evidence type="ECO:0000259" key="9">
    <source>
        <dbReference type="Pfam" id="PF12849"/>
    </source>
</evidence>
<dbReference type="InterPro" id="IPR050962">
    <property type="entry name" value="Phosphate-bind_PstS"/>
</dbReference>
<dbReference type="RefSeq" id="WP_174539903.1">
    <property type="nucleotide sequence ID" value="NZ_WHUT02000009.1"/>
</dbReference>
<dbReference type="EMBL" id="WHUT02000009">
    <property type="protein sequence ID" value="NUB45682.1"/>
    <property type="molecule type" value="Genomic_DNA"/>
</dbReference>
<feature type="signal peptide" evidence="8">
    <location>
        <begin position="1"/>
        <end position="28"/>
    </location>
</feature>
<comment type="caution">
    <text evidence="10">The sequence shown here is derived from an EMBL/GenBank/DDBJ whole genome shotgun (WGS) entry which is preliminary data.</text>
</comment>
<feature type="domain" description="PBP" evidence="9">
    <location>
        <begin position="24"/>
        <end position="302"/>
    </location>
</feature>
<comment type="subunit">
    <text evidence="3 7">The complex is composed of two ATP-binding proteins (PstB), two transmembrane proteins (PstC and PstA) and a solute-binding protein (PstS).</text>
</comment>
<proteinExistence type="inferred from homology"/>
<organism evidence="10 11">
    <name type="scientific">Fertoeibacter niger</name>
    <dbReference type="NCBI Taxonomy" id="2656921"/>
    <lineage>
        <taxon>Bacteria</taxon>
        <taxon>Pseudomonadati</taxon>
        <taxon>Pseudomonadota</taxon>
        <taxon>Alphaproteobacteria</taxon>
        <taxon>Rhodobacterales</taxon>
        <taxon>Paracoccaceae</taxon>
        <taxon>Fertoeibacter</taxon>
    </lineage>
</organism>
<dbReference type="InterPro" id="IPR005673">
    <property type="entry name" value="ABC_phos-bd_PstS"/>
</dbReference>
<gene>
    <name evidence="10" type="primary">pstS</name>
    <name evidence="10" type="ORF">GEU84_014885</name>
</gene>
<evidence type="ECO:0000256" key="2">
    <source>
        <dbReference type="ARBA" id="ARBA00008725"/>
    </source>
</evidence>
<evidence type="ECO:0000256" key="5">
    <source>
        <dbReference type="ARBA" id="ARBA00022448"/>
    </source>
</evidence>
<keyword evidence="11" id="KW-1185">Reference proteome</keyword>
<dbReference type="CDD" id="cd13565">
    <property type="entry name" value="PBP2_PstS"/>
    <property type="match status" value="1"/>
</dbReference>
<keyword evidence="8" id="KW-0732">Signal</keyword>
<dbReference type="SUPFAM" id="SSF53850">
    <property type="entry name" value="Periplasmic binding protein-like II"/>
    <property type="match status" value="1"/>
</dbReference>
<name>A0A8X8KRV2_9RHOB</name>
<feature type="chain" id="PRO_5036490564" description="Phosphate-binding protein PstS" evidence="8">
    <location>
        <begin position="29"/>
        <end position="355"/>
    </location>
</feature>
<dbReference type="InterPro" id="IPR024370">
    <property type="entry name" value="PBP_domain"/>
</dbReference>
<protein>
    <recommendedName>
        <fullName evidence="4 7">Phosphate-binding protein PstS</fullName>
    </recommendedName>
</protein>
<evidence type="ECO:0000313" key="11">
    <source>
        <dbReference type="Proteomes" id="UP000484076"/>
    </source>
</evidence>
<dbReference type="Gene3D" id="3.40.190.10">
    <property type="entry name" value="Periplasmic binding protein-like II"/>
    <property type="match status" value="2"/>
</dbReference>
<sequence length="355" mass="37187">MSGLIWKQAAAGFAVCAALLMPAKTAEADPILGAGSTFAFPMIASWSEGLQIDRAGGTDYVPNDAGVDYEPVGSVGGMMRLAQPQVDFAATDAPLPPAELEARNLAQFPIVVGGLAVVVNLPGVESGQMQMPRAVLADMYLGRITRWSDAALAAANPGLTLPDLPVNVVARLDGSGSTMTFTQYLARSSADWAAAHGADTRIDWPAGISVKGSGKIVQAVQTTPGAIGYVEYGQATRAGLTTVAVENAAGAFIAPSPEAFAQTARQASWAEEQGFYLHLTGIDAADAYPITTATFALMRKGDTASRTLRTLYFFNYALERGADRARGLGYVPLPKTLVAQVQNSWRKTLPGAEGF</sequence>
<evidence type="ECO:0000313" key="10">
    <source>
        <dbReference type="EMBL" id="NUB45682.1"/>
    </source>
</evidence>
<keyword evidence="6 7" id="KW-0592">Phosphate transport</keyword>
<dbReference type="Proteomes" id="UP000484076">
    <property type="component" value="Unassembled WGS sequence"/>
</dbReference>
<evidence type="ECO:0000256" key="3">
    <source>
        <dbReference type="ARBA" id="ARBA00011529"/>
    </source>
</evidence>
<dbReference type="GO" id="GO:0043190">
    <property type="term" value="C:ATP-binding cassette (ABC) transporter complex"/>
    <property type="evidence" value="ECO:0007669"/>
    <property type="project" value="InterPro"/>
</dbReference>
<evidence type="ECO:0000256" key="6">
    <source>
        <dbReference type="ARBA" id="ARBA00022592"/>
    </source>
</evidence>
<dbReference type="GO" id="GO:0035435">
    <property type="term" value="P:phosphate ion transmembrane transport"/>
    <property type="evidence" value="ECO:0007669"/>
    <property type="project" value="InterPro"/>
</dbReference>
<keyword evidence="5 7" id="KW-0813">Transport</keyword>
<dbReference type="AlphaFoldDB" id="A0A8X8KRV2"/>
<dbReference type="NCBIfam" id="TIGR00975">
    <property type="entry name" value="3a0107s03"/>
    <property type="match status" value="1"/>
</dbReference>
<evidence type="ECO:0000256" key="7">
    <source>
        <dbReference type="PIRNR" id="PIRNR002756"/>
    </source>
</evidence>
<dbReference type="GO" id="GO:0042301">
    <property type="term" value="F:phosphate ion binding"/>
    <property type="evidence" value="ECO:0007669"/>
    <property type="project" value="InterPro"/>
</dbReference>
<dbReference type="PIRSF" id="PIRSF002756">
    <property type="entry name" value="PstS"/>
    <property type="match status" value="1"/>
</dbReference>
<dbReference type="PANTHER" id="PTHR42996">
    <property type="entry name" value="PHOSPHATE-BINDING PROTEIN PSTS"/>
    <property type="match status" value="1"/>
</dbReference>
<comment type="similarity">
    <text evidence="2 7">Belongs to the PstS family.</text>
</comment>
<dbReference type="Pfam" id="PF12849">
    <property type="entry name" value="PBP_like_2"/>
    <property type="match status" value="1"/>
</dbReference>
<evidence type="ECO:0000256" key="4">
    <source>
        <dbReference type="ARBA" id="ARBA00021889"/>
    </source>
</evidence>
<comment type="function">
    <text evidence="1 7">Part of the ABC transporter complex PstSACB involved in phosphate import.</text>
</comment>
<evidence type="ECO:0000256" key="1">
    <source>
        <dbReference type="ARBA" id="ARBA00002841"/>
    </source>
</evidence>
<accession>A0A8X8KRV2</accession>
<reference evidence="10" key="1">
    <citation type="submission" date="2020-05" db="EMBL/GenBank/DDBJ databases">
        <title>Fertoebacter nigrum gen. nov., sp. nov., a new member of the family Rhodobacteraceae.</title>
        <authorList>
            <person name="Szuroczki S."/>
            <person name="Abbaszade G."/>
            <person name="Buni D."/>
            <person name="Schumann P."/>
            <person name="Toth E."/>
        </authorList>
    </citation>
    <scope>NUCLEOTIDE SEQUENCE</scope>
    <source>
        <strain evidence="10">RG-N-1a</strain>
    </source>
</reference>
<dbReference type="PANTHER" id="PTHR42996:SF1">
    <property type="entry name" value="PHOSPHATE-BINDING PROTEIN PSTS"/>
    <property type="match status" value="1"/>
</dbReference>